<sequence>MDKRAYGMSGVVAAAGIGLALVTGPGISAAEPSASDAPGPSSSSPSAGASNADAPSSNTTPLQGSSATGPARDGSGASDTSADSDPATDSEPATDPVTDRDESDDPADPEPEVPSDADGDATGEVPVEPDGDVTEPREPEPTGGADGDHGSDTAVSTPSPAQHQPTPTNATNAPVGGSNSASGTDVETDRPTEPASPSVEIVVIAEPADPSPVSETTTPEVAVIAAPDVPERLSAQPAGIVATLLSTIDATGAPGPVESPSLWAVLAWVRRQLGVATISQTGNQSTTSATTSTAPVTTINVKDYGAVGDGITDDSAAIKAAQAALSSGERLYFPQGNYRFAQQQPAGNAAVLLKGLSNVTVEFAPGARLLMDNLDAAGHGTSHGIRIEGSASHVAIINPTVEWVTRPSARSFGDGISVLGWPSDSPPPAGWTGSTGTVQFVSIVNARVVNAPQTGAVVMGASDVTVTNFTAIGTLADGLHFNANRRVTVDGLVAQNTGDDGLAFVTYYDPTQQWTYGPGDGPFNQAGLGEWNNGGSVASHITVTGGSASGVRVQGGYDITISDVTVTGKDYGIQLNSAKAVGPGDWTSLASRDIHFSDVTIDGAQTGIVLATNNIDGTEASMWWDFGGSSFTDVVIRGSKNWSLAVETPAVTTSKFAGITLRNVYAESLAASGPTVGGNGGILLASLRDSVIDGVRLVADHPSDVIVTGAGAIRGALDVAGLPSANLTIDDLVLEGPGRILVQDIAGVTFGNVSSSGADGSAVVLYRVKDASFENITAYLPGRGTGSGYGVQILQVYDLDIANITVTMDDHVGTSWWAVELGGGNPDQDVAGQGVRIENVTYVSGRDDVDSDIVVQGGPYGPVDWYINAQWRHEGEATPQWRSATYGDTTPL</sequence>
<dbReference type="Pfam" id="PF12708">
    <property type="entry name" value="Pect-lyase_RHGA_epim"/>
    <property type="match status" value="1"/>
</dbReference>
<keyword evidence="4" id="KW-1185">Reference proteome</keyword>
<dbReference type="EMBL" id="AP022593">
    <property type="protein sequence ID" value="BBY49300.1"/>
    <property type="molecule type" value="Genomic_DNA"/>
</dbReference>
<dbReference type="InterPro" id="IPR051801">
    <property type="entry name" value="GH28_Enzymes"/>
</dbReference>
<dbReference type="InterPro" id="IPR012334">
    <property type="entry name" value="Pectin_lyas_fold"/>
</dbReference>
<evidence type="ECO:0000256" key="1">
    <source>
        <dbReference type="SAM" id="MobiDB-lite"/>
    </source>
</evidence>
<dbReference type="RefSeq" id="WP_235887526.1">
    <property type="nucleotide sequence ID" value="NZ_AP022593.1"/>
</dbReference>
<reference evidence="3 4" key="1">
    <citation type="journal article" date="2019" name="Emerg. Microbes Infect.">
        <title>Comprehensive subspecies identification of 175 nontuberculous mycobacteria species based on 7547 genomic profiles.</title>
        <authorList>
            <person name="Matsumoto Y."/>
            <person name="Kinjo T."/>
            <person name="Motooka D."/>
            <person name="Nabeya D."/>
            <person name="Jung N."/>
            <person name="Uechi K."/>
            <person name="Horii T."/>
            <person name="Iida T."/>
            <person name="Fujita J."/>
            <person name="Nakamura S."/>
        </authorList>
    </citation>
    <scope>NUCLEOTIDE SEQUENCE [LARGE SCALE GENOMIC DNA]</scope>
    <source>
        <strain evidence="3 4">JCM 18538</strain>
    </source>
</reference>
<dbReference type="Gene3D" id="2.160.20.10">
    <property type="entry name" value="Single-stranded right-handed beta-helix, Pectin lyase-like"/>
    <property type="match status" value="2"/>
</dbReference>
<dbReference type="AlphaFoldDB" id="A0A7I7RYP8"/>
<feature type="compositionally biased region" description="Polar residues" evidence="1">
    <location>
        <begin position="59"/>
        <end position="68"/>
    </location>
</feature>
<feature type="compositionally biased region" description="Low complexity" evidence="1">
    <location>
        <begin position="71"/>
        <end position="93"/>
    </location>
</feature>
<dbReference type="SUPFAM" id="SSF51126">
    <property type="entry name" value="Pectin lyase-like"/>
    <property type="match status" value="2"/>
</dbReference>
<geneLocation type="plasmid" evidence="4">
    <name>pjcm18538 dna</name>
</geneLocation>
<feature type="domain" description="Rhamnogalacturonase A/B/Epimerase-like pectate lyase" evidence="2">
    <location>
        <begin position="299"/>
        <end position="342"/>
    </location>
</feature>
<dbReference type="PANTHER" id="PTHR31339:SF9">
    <property type="entry name" value="PLASMIN AND FIBRONECTIN-BINDING PROTEIN A"/>
    <property type="match status" value="1"/>
</dbReference>
<dbReference type="KEGG" id="marz:MARA_27680"/>
<proteinExistence type="predicted"/>
<dbReference type="InterPro" id="IPR011050">
    <property type="entry name" value="Pectin_lyase_fold/virulence"/>
</dbReference>
<protein>
    <recommendedName>
        <fullName evidence="2">Rhamnogalacturonase A/B/Epimerase-like pectate lyase domain-containing protein</fullName>
    </recommendedName>
</protein>
<evidence type="ECO:0000313" key="4">
    <source>
        <dbReference type="Proteomes" id="UP000467428"/>
    </source>
</evidence>
<gene>
    <name evidence="3" type="ORF">MARA_27680</name>
</gene>
<feature type="compositionally biased region" description="Polar residues" evidence="1">
    <location>
        <begin position="153"/>
        <end position="185"/>
    </location>
</feature>
<evidence type="ECO:0000259" key="2">
    <source>
        <dbReference type="Pfam" id="PF12708"/>
    </source>
</evidence>
<organism evidence="3 4">
    <name type="scientific">Mycolicibacterium arabiense</name>
    <dbReference type="NCBI Taxonomy" id="1286181"/>
    <lineage>
        <taxon>Bacteria</taxon>
        <taxon>Bacillati</taxon>
        <taxon>Actinomycetota</taxon>
        <taxon>Actinomycetes</taxon>
        <taxon>Mycobacteriales</taxon>
        <taxon>Mycobacteriaceae</taxon>
        <taxon>Mycolicibacterium</taxon>
    </lineage>
</organism>
<feature type="compositionally biased region" description="Basic and acidic residues" evidence="1">
    <location>
        <begin position="134"/>
        <end position="151"/>
    </location>
</feature>
<feature type="compositionally biased region" description="Acidic residues" evidence="1">
    <location>
        <begin position="101"/>
        <end position="133"/>
    </location>
</feature>
<dbReference type="PANTHER" id="PTHR31339">
    <property type="entry name" value="PECTIN LYASE-RELATED"/>
    <property type="match status" value="1"/>
</dbReference>
<dbReference type="InterPro" id="IPR006626">
    <property type="entry name" value="PbH1"/>
</dbReference>
<dbReference type="SMART" id="SM00710">
    <property type="entry name" value="PbH1"/>
    <property type="match status" value="9"/>
</dbReference>
<evidence type="ECO:0000313" key="3">
    <source>
        <dbReference type="EMBL" id="BBY49300.1"/>
    </source>
</evidence>
<name>A0A7I7RYP8_9MYCO</name>
<accession>A0A7I7RYP8</accession>
<feature type="region of interest" description="Disordered" evidence="1">
    <location>
        <begin position="25"/>
        <end position="198"/>
    </location>
</feature>
<dbReference type="Proteomes" id="UP000467428">
    <property type="component" value="Chromosome"/>
</dbReference>
<dbReference type="InterPro" id="IPR024535">
    <property type="entry name" value="RHGA/B-epi-like_pectate_lyase"/>
</dbReference>
<feature type="compositionally biased region" description="Low complexity" evidence="1">
    <location>
        <begin position="25"/>
        <end position="58"/>
    </location>
</feature>